<sequence>MRITQGMLSNNMLNNLSNSYSKMNTYMNQLSTGKKINKPSDDPVIAMKGMSYRTELKEVEQYQRNTNEVHNWMDNSDAALDKTTQALQKLRELAVQASNDTYDDGQRENIMEEAEQLKEHLVDIANTEVNGKYIFNGTSTDTKPVTTNENGDITKIAINSDPVMIEVANGTKLQANVDAGSVFAGDPDSAGDMFGEIDTFINALADGKDQSAIEDSIKSLDANIDNVVNARADLGARMNRLELVENRLSEQEVIATQTMSENEDIDYEKVITKLTSQESIHRAALSAGSRIIQPTLMDFLR</sequence>
<dbReference type="PANTHER" id="PTHR42792:SF1">
    <property type="entry name" value="FLAGELLAR HOOK-ASSOCIATED PROTEIN 3"/>
    <property type="match status" value="1"/>
</dbReference>
<dbReference type="SUPFAM" id="SSF64518">
    <property type="entry name" value="Phase 1 flagellin"/>
    <property type="match status" value="1"/>
</dbReference>
<gene>
    <name evidence="7" type="ORF">SAMN05216231_1152</name>
</gene>
<dbReference type="NCBIfam" id="TIGR02550">
    <property type="entry name" value="flagell_flgL"/>
    <property type="match status" value="1"/>
</dbReference>
<dbReference type="Proteomes" id="UP000199444">
    <property type="component" value="Unassembled WGS sequence"/>
</dbReference>
<dbReference type="InterPro" id="IPR013384">
    <property type="entry name" value="Flagell_FlgL"/>
</dbReference>
<evidence type="ECO:0000259" key="5">
    <source>
        <dbReference type="Pfam" id="PF00669"/>
    </source>
</evidence>
<dbReference type="GO" id="GO:0005198">
    <property type="term" value="F:structural molecule activity"/>
    <property type="evidence" value="ECO:0007669"/>
    <property type="project" value="InterPro"/>
</dbReference>
<protein>
    <submittedName>
        <fullName evidence="7">Flagellar hook-associated protein 3 FlgL</fullName>
    </submittedName>
</protein>
<dbReference type="EMBL" id="FNKD01000001">
    <property type="protein sequence ID" value="SDQ25192.1"/>
    <property type="molecule type" value="Genomic_DNA"/>
</dbReference>
<keyword evidence="8" id="KW-1185">Reference proteome</keyword>
<dbReference type="InterPro" id="IPR001492">
    <property type="entry name" value="Flagellin"/>
</dbReference>
<organism evidence="7 8">
    <name type="scientific">Virgibacillus salinus</name>
    <dbReference type="NCBI Taxonomy" id="553311"/>
    <lineage>
        <taxon>Bacteria</taxon>
        <taxon>Bacillati</taxon>
        <taxon>Bacillota</taxon>
        <taxon>Bacilli</taxon>
        <taxon>Bacillales</taxon>
        <taxon>Bacillaceae</taxon>
        <taxon>Virgibacillus</taxon>
    </lineage>
</organism>
<dbReference type="InterPro" id="IPR001029">
    <property type="entry name" value="Flagellin_N"/>
</dbReference>
<keyword evidence="7" id="KW-0966">Cell projection</keyword>
<comment type="subcellular location">
    <subcellularLocation>
        <location evidence="1">Bacterial flagellum</location>
    </subcellularLocation>
</comment>
<feature type="coiled-coil region" evidence="4">
    <location>
        <begin position="73"/>
        <end position="127"/>
    </location>
</feature>
<dbReference type="Gene3D" id="1.20.1330.10">
    <property type="entry name" value="f41 fragment of flagellin, N-terminal domain"/>
    <property type="match status" value="1"/>
</dbReference>
<evidence type="ECO:0000256" key="4">
    <source>
        <dbReference type="SAM" id="Coils"/>
    </source>
</evidence>
<keyword evidence="3" id="KW-0975">Bacterial flagellum</keyword>
<evidence type="ECO:0000256" key="1">
    <source>
        <dbReference type="ARBA" id="ARBA00004365"/>
    </source>
</evidence>
<name>A0A1H0ZCR7_9BACI</name>
<accession>A0A1H0ZCR7</accession>
<dbReference type="Pfam" id="PF00700">
    <property type="entry name" value="Flagellin_C"/>
    <property type="match status" value="1"/>
</dbReference>
<evidence type="ECO:0000256" key="2">
    <source>
        <dbReference type="ARBA" id="ARBA00005709"/>
    </source>
</evidence>
<dbReference type="STRING" id="553311.SAMN05216231_1152"/>
<keyword evidence="7" id="KW-0282">Flagellum</keyword>
<reference evidence="7 8" key="1">
    <citation type="submission" date="2016-10" db="EMBL/GenBank/DDBJ databases">
        <authorList>
            <person name="de Groot N.N."/>
        </authorList>
    </citation>
    <scope>NUCLEOTIDE SEQUENCE [LARGE SCALE GENOMIC DNA]</scope>
    <source>
        <strain evidence="7 8">CGMCC 1.10449</strain>
    </source>
</reference>
<dbReference type="GO" id="GO:0009424">
    <property type="term" value="C:bacterial-type flagellum hook"/>
    <property type="evidence" value="ECO:0007669"/>
    <property type="project" value="InterPro"/>
</dbReference>
<feature type="domain" description="Flagellin N-terminal" evidence="5">
    <location>
        <begin position="6"/>
        <end position="140"/>
    </location>
</feature>
<keyword evidence="4" id="KW-0175">Coiled coil</keyword>
<dbReference type="PANTHER" id="PTHR42792">
    <property type="entry name" value="FLAGELLIN"/>
    <property type="match status" value="1"/>
</dbReference>
<dbReference type="AlphaFoldDB" id="A0A1H0ZCR7"/>
<feature type="domain" description="Flagellin C-terminal" evidence="6">
    <location>
        <begin position="218"/>
        <end position="294"/>
    </location>
</feature>
<comment type="similarity">
    <text evidence="2">Belongs to the bacterial flagellin family.</text>
</comment>
<dbReference type="GO" id="GO:0071973">
    <property type="term" value="P:bacterial-type flagellum-dependent cell motility"/>
    <property type="evidence" value="ECO:0007669"/>
    <property type="project" value="InterPro"/>
</dbReference>
<keyword evidence="7" id="KW-0969">Cilium</keyword>
<evidence type="ECO:0000313" key="8">
    <source>
        <dbReference type="Proteomes" id="UP000199444"/>
    </source>
</evidence>
<evidence type="ECO:0000256" key="3">
    <source>
        <dbReference type="ARBA" id="ARBA00023143"/>
    </source>
</evidence>
<evidence type="ECO:0000259" key="6">
    <source>
        <dbReference type="Pfam" id="PF00700"/>
    </source>
</evidence>
<proteinExistence type="inferred from homology"/>
<dbReference type="RefSeq" id="WP_092491966.1">
    <property type="nucleotide sequence ID" value="NZ_FNKD01000001.1"/>
</dbReference>
<dbReference type="InterPro" id="IPR046358">
    <property type="entry name" value="Flagellin_C"/>
</dbReference>
<evidence type="ECO:0000313" key="7">
    <source>
        <dbReference type="EMBL" id="SDQ25192.1"/>
    </source>
</evidence>
<dbReference type="Pfam" id="PF00669">
    <property type="entry name" value="Flagellin_N"/>
    <property type="match status" value="1"/>
</dbReference>